<evidence type="ECO:0000313" key="2">
    <source>
        <dbReference type="EMBL" id="QBG36347.1"/>
    </source>
</evidence>
<dbReference type="AlphaFoldDB" id="A0A4P6P9X0"/>
<organism evidence="2 3">
    <name type="scientific">Litorilituus sediminis</name>
    <dbReference type="NCBI Taxonomy" id="718192"/>
    <lineage>
        <taxon>Bacteria</taxon>
        <taxon>Pseudomonadati</taxon>
        <taxon>Pseudomonadota</taxon>
        <taxon>Gammaproteobacteria</taxon>
        <taxon>Alteromonadales</taxon>
        <taxon>Colwelliaceae</taxon>
        <taxon>Litorilituus</taxon>
    </lineage>
</organism>
<dbReference type="Pfam" id="PF14397">
    <property type="entry name" value="ATPgrasp_ST"/>
    <property type="match status" value="1"/>
</dbReference>
<dbReference type="InterPro" id="IPR039523">
    <property type="entry name" value="RimK-rel_E_lig_ATP-grasp"/>
</dbReference>
<dbReference type="OrthoDB" id="5822672at2"/>
<evidence type="ECO:0000313" key="3">
    <source>
        <dbReference type="Proteomes" id="UP000290244"/>
    </source>
</evidence>
<feature type="domain" description="Alpha-L-glutamate ligase-related protein ATP-grasp" evidence="1">
    <location>
        <begin position="74"/>
        <end position="334"/>
    </location>
</feature>
<keyword evidence="3" id="KW-1185">Reference proteome</keyword>
<dbReference type="RefSeq" id="WP_130602410.1">
    <property type="nucleotide sequence ID" value="NZ_CP034759.1"/>
</dbReference>
<dbReference type="Gene3D" id="3.30.470.20">
    <property type="entry name" value="ATP-grasp fold, B domain"/>
    <property type="match status" value="1"/>
</dbReference>
<dbReference type="Proteomes" id="UP000290244">
    <property type="component" value="Chromosome"/>
</dbReference>
<accession>A0A4P6P9X0</accession>
<protein>
    <recommendedName>
        <fullName evidence="1">Alpha-L-glutamate ligase-related protein ATP-grasp domain-containing protein</fullName>
    </recommendedName>
</protein>
<dbReference type="EMBL" id="CP034759">
    <property type="protein sequence ID" value="QBG36347.1"/>
    <property type="molecule type" value="Genomic_DNA"/>
</dbReference>
<sequence length="352" mass="40771">MKKFKQLKDILKYAYFLAGLNPYKFYTALKRFYFYYQQRQFSPEEILLYNLVSTTDCCQYKKNIYSNEEYLSIQKKLNPAQYRHLTESKIEFDKLCQREGIPTAKVFFYLERQAQSANSNLESKYQSLFSTLEDGNYLAKPSKGTHGQGIWTFTKNQERFQVNSTAMSLPQFCQYAVQICKNSDYLIQERIHQHQQIETFAPSKALQTLRFNTLIEKGECKILFCEFRRAGQDRVTDNFNTGKGGSTIWTVNLADGQLIRGYKVHQSGYGSQIITPNSELNTDNAVMPCWQETLALVEKAALAFLPLKTIGWDVAITNSGPILMEANSFFDPINFMTDYNKEDIYQQLIAQV</sequence>
<dbReference type="SUPFAM" id="SSF56059">
    <property type="entry name" value="Glutathione synthetase ATP-binding domain-like"/>
    <property type="match status" value="1"/>
</dbReference>
<dbReference type="KEGG" id="lsd:EMK97_11790"/>
<name>A0A4P6P9X0_9GAMM</name>
<evidence type="ECO:0000259" key="1">
    <source>
        <dbReference type="Pfam" id="PF14397"/>
    </source>
</evidence>
<reference evidence="2 3" key="1">
    <citation type="submission" date="2018-12" db="EMBL/GenBank/DDBJ databases">
        <title>Complete genome of Litorilituus sediminis.</title>
        <authorList>
            <person name="Liu A."/>
            <person name="Rong J."/>
        </authorList>
    </citation>
    <scope>NUCLEOTIDE SEQUENCE [LARGE SCALE GENOMIC DNA]</scope>
    <source>
        <strain evidence="2 3">JCM 17549</strain>
    </source>
</reference>
<proteinExistence type="predicted"/>
<gene>
    <name evidence="2" type="ORF">EMK97_11790</name>
</gene>